<feature type="domain" description="SHOCT" evidence="2">
    <location>
        <begin position="52"/>
        <end position="77"/>
    </location>
</feature>
<evidence type="ECO:0000313" key="4">
    <source>
        <dbReference type="Proteomes" id="UP000294737"/>
    </source>
</evidence>
<dbReference type="InterPro" id="IPR018649">
    <property type="entry name" value="SHOCT"/>
</dbReference>
<dbReference type="AlphaFoldDB" id="A0A4R6FZW8"/>
<reference evidence="3 4" key="1">
    <citation type="submission" date="2019-03" db="EMBL/GenBank/DDBJ databases">
        <title>Genomic Encyclopedia of Type Strains, Phase IV (KMG-IV): sequencing the most valuable type-strain genomes for metagenomic binning, comparative biology and taxonomic classification.</title>
        <authorList>
            <person name="Goeker M."/>
        </authorList>
    </citation>
    <scope>NUCLEOTIDE SEQUENCE [LARGE SCALE GENOMIC DNA]</scope>
    <source>
        <strain evidence="3 4">DSM 18555</strain>
    </source>
</reference>
<feature type="transmembrane region" description="Helical" evidence="1">
    <location>
        <begin position="12"/>
        <end position="39"/>
    </location>
</feature>
<keyword evidence="4" id="KW-1185">Reference proteome</keyword>
<protein>
    <submittedName>
        <fullName evidence="3">Putative membrane protein</fullName>
    </submittedName>
</protein>
<gene>
    <name evidence="3" type="ORF">EV677_2988</name>
</gene>
<organism evidence="3 4">
    <name type="scientific">Herminiimonas fonticola</name>
    <dbReference type="NCBI Taxonomy" id="303380"/>
    <lineage>
        <taxon>Bacteria</taxon>
        <taxon>Pseudomonadati</taxon>
        <taxon>Pseudomonadota</taxon>
        <taxon>Betaproteobacteria</taxon>
        <taxon>Burkholderiales</taxon>
        <taxon>Oxalobacteraceae</taxon>
        <taxon>Herminiimonas</taxon>
    </lineage>
</organism>
<dbReference type="EMBL" id="SNWF01000010">
    <property type="protein sequence ID" value="TDN87467.1"/>
    <property type="molecule type" value="Genomic_DNA"/>
</dbReference>
<evidence type="ECO:0000313" key="3">
    <source>
        <dbReference type="EMBL" id="TDN87467.1"/>
    </source>
</evidence>
<sequence>MYSWHAWDWGCGAGGIMGFGMLLVWLVPIGLIVALVMLVNRRNATPPQSERAIDILEKAYARGEITRDEFLAKRNDLSEKRETSS</sequence>
<name>A0A4R6FZW8_9BURK</name>
<keyword evidence="1" id="KW-0812">Transmembrane</keyword>
<evidence type="ECO:0000256" key="1">
    <source>
        <dbReference type="SAM" id="Phobius"/>
    </source>
</evidence>
<keyword evidence="1" id="KW-0472">Membrane</keyword>
<keyword evidence="1" id="KW-1133">Transmembrane helix</keyword>
<evidence type="ECO:0000259" key="2">
    <source>
        <dbReference type="Pfam" id="PF09851"/>
    </source>
</evidence>
<proteinExistence type="predicted"/>
<dbReference type="OrthoDB" id="1123500at2"/>
<dbReference type="Pfam" id="PF09851">
    <property type="entry name" value="SHOCT"/>
    <property type="match status" value="1"/>
</dbReference>
<dbReference type="RefSeq" id="WP_112992663.1">
    <property type="nucleotide sequence ID" value="NZ_PTLZ01000003.1"/>
</dbReference>
<dbReference type="Proteomes" id="UP000294737">
    <property type="component" value="Unassembled WGS sequence"/>
</dbReference>
<comment type="caution">
    <text evidence="3">The sequence shown here is derived from an EMBL/GenBank/DDBJ whole genome shotgun (WGS) entry which is preliminary data.</text>
</comment>
<accession>A0A4R6FZW8</accession>